<name>A0A9X0UPM5_VIBME</name>
<dbReference type="Proteomes" id="UP000615796">
    <property type="component" value="Unassembled WGS sequence"/>
</dbReference>
<reference evidence="1" key="1">
    <citation type="submission" date="2020-08" db="EMBL/GenBank/DDBJ databases">
        <title>Genome Sequencing and Pan-Genome Analysis of Migratory bird Vibrio Strains, Inner Mongolia.</title>
        <authorList>
            <person name="Zheng L."/>
        </authorList>
    </citation>
    <scope>NUCLEOTIDE SEQUENCE</scope>
    <source>
        <strain evidence="1">M13F</strain>
    </source>
</reference>
<protein>
    <submittedName>
        <fullName evidence="1">Type I-F CRISPR-associated protein Csy3</fullName>
    </submittedName>
</protein>
<proteinExistence type="predicted"/>
<dbReference type="InterPro" id="IPR013399">
    <property type="entry name" value="CRISPR-assoc_prot_Csy3"/>
</dbReference>
<dbReference type="EMBL" id="JACRUP010000027">
    <property type="protein sequence ID" value="MBC5853173.1"/>
    <property type="molecule type" value="Genomic_DNA"/>
</dbReference>
<dbReference type="AlphaFoldDB" id="A0A9X0UPM5"/>
<dbReference type="NCBIfam" id="TIGR02566">
    <property type="entry name" value="cas_Csy3"/>
    <property type="match status" value="1"/>
</dbReference>
<dbReference type="Pfam" id="PF09615">
    <property type="entry name" value="Cas_Csy3"/>
    <property type="match status" value="1"/>
</dbReference>
<gene>
    <name evidence="1" type="primary">csy3</name>
    <name evidence="1" type="ORF">H8Q88_20045</name>
</gene>
<evidence type="ECO:0000313" key="1">
    <source>
        <dbReference type="EMBL" id="MBC5853173.1"/>
    </source>
</evidence>
<accession>A0A9X0UPM5</accession>
<sequence length="345" mass="39031">MKKFEFPSVLSFNRCIYPSIGYMYAKDKESEQIKPLVVGEIKLNGVNSAYKSLKTSKEQAEGNPVLQDVVFMPNGSDTLIVKFNLKVTSELFGANNTNNPEVADFLADFVKNYDESIGLEFLAREYIKSIVSGRFLFRNRTISDELIIKISYEDESYSFDVERQDLEKTFAENADKIEALTKIFAKGLRDSNELIIFDIVAECFVGEGQEVFPSQEFVDNKNKGTRTSETKVRHLSFEMVDGVRQATIHTVKLGNAIRTIDTWYSDEEGVNPIPVEPFGVDKRRAVAHRFEKAKSFYGILEKNGIKYLKDMKSGATLKTIDKQVHFIIACLIRGGVISGESKKDK</sequence>
<organism evidence="1 2">
    <name type="scientific">Vibrio metschnikovii</name>
    <dbReference type="NCBI Taxonomy" id="28172"/>
    <lineage>
        <taxon>Bacteria</taxon>
        <taxon>Pseudomonadati</taxon>
        <taxon>Pseudomonadota</taxon>
        <taxon>Gammaproteobacteria</taxon>
        <taxon>Vibrionales</taxon>
        <taxon>Vibrionaceae</taxon>
        <taxon>Vibrio</taxon>
    </lineage>
</organism>
<comment type="caution">
    <text evidence="1">The sequence shown here is derived from an EMBL/GenBank/DDBJ whole genome shotgun (WGS) entry which is preliminary data.</text>
</comment>
<keyword evidence="2" id="KW-1185">Reference proteome</keyword>
<dbReference type="RefSeq" id="WP_187027322.1">
    <property type="nucleotide sequence ID" value="NZ_JACRUP010000027.1"/>
</dbReference>
<evidence type="ECO:0000313" key="2">
    <source>
        <dbReference type="Proteomes" id="UP000615796"/>
    </source>
</evidence>